<keyword evidence="1" id="KW-1133">Transmembrane helix</keyword>
<feature type="transmembrane region" description="Helical" evidence="1">
    <location>
        <begin position="26"/>
        <end position="47"/>
    </location>
</feature>
<sequence>MSMNAAVASGKPKKERRGGVPSFPRFPLYSALALVGFALIATIFGSVTDIGTVRNRLGNPVAIRDVVITRDGAGTVTVTDAMSGDRVAVIASGEGGFVSGALRGLDRMRLVAEVGKDQPYRIIKWENGWVSLSDTGTGQRLYLNAFGPDNAAAFEAFLKNYGDVK</sequence>
<dbReference type="EMBL" id="JAOQNS010000005">
    <property type="protein sequence ID" value="MCW2307781.1"/>
    <property type="molecule type" value="Genomic_DNA"/>
</dbReference>
<organism evidence="2 3">
    <name type="scientific">Rhodobium gokarnense</name>
    <dbReference type="NCBI Taxonomy" id="364296"/>
    <lineage>
        <taxon>Bacteria</taxon>
        <taxon>Pseudomonadati</taxon>
        <taxon>Pseudomonadota</taxon>
        <taxon>Alphaproteobacteria</taxon>
        <taxon>Hyphomicrobiales</taxon>
        <taxon>Rhodobiaceae</taxon>
        <taxon>Rhodobium</taxon>
    </lineage>
</organism>
<proteinExistence type="predicted"/>
<keyword evidence="1" id="KW-0812">Transmembrane</keyword>
<keyword evidence="1" id="KW-0472">Membrane</keyword>
<gene>
    <name evidence="2" type="ORF">M2319_002118</name>
</gene>
<reference evidence="3" key="1">
    <citation type="submission" date="2023-07" db="EMBL/GenBank/DDBJ databases">
        <title>Genome sequencing of Purple Non-Sulfur Bacteria from various extreme environments.</title>
        <authorList>
            <person name="Mayer M."/>
        </authorList>
    </citation>
    <scope>NUCLEOTIDE SEQUENCE [LARGE SCALE GENOMIC DNA]</scope>
    <source>
        <strain evidence="3">DSM 17935</strain>
    </source>
</reference>
<accession>A0ABT3HBL8</accession>
<comment type="caution">
    <text evidence="2">The sequence shown here is derived from an EMBL/GenBank/DDBJ whole genome shotgun (WGS) entry which is preliminary data.</text>
</comment>
<dbReference type="Proteomes" id="UP001209755">
    <property type="component" value="Unassembled WGS sequence"/>
</dbReference>
<dbReference type="RefSeq" id="WP_264601417.1">
    <property type="nucleotide sequence ID" value="NZ_JAOQNS010000005.1"/>
</dbReference>
<evidence type="ECO:0000256" key="1">
    <source>
        <dbReference type="SAM" id="Phobius"/>
    </source>
</evidence>
<protein>
    <submittedName>
        <fullName evidence="2">Photosynthetic complex assembly protein</fullName>
    </submittedName>
</protein>
<evidence type="ECO:0000313" key="2">
    <source>
        <dbReference type="EMBL" id="MCW2307781.1"/>
    </source>
</evidence>
<evidence type="ECO:0000313" key="3">
    <source>
        <dbReference type="Proteomes" id="UP001209755"/>
    </source>
</evidence>
<keyword evidence="3" id="KW-1185">Reference proteome</keyword>
<dbReference type="InterPro" id="IPR017495">
    <property type="entry name" value="PuhC"/>
</dbReference>
<name>A0ABT3HBL8_9HYPH</name>
<dbReference type="NCBIfam" id="TIGR03054">
    <property type="entry name" value="photo_alph_chp1"/>
    <property type="match status" value="1"/>
</dbReference>